<protein>
    <recommendedName>
        <fullName evidence="5">Anaphase-promoting complex subunit CDC26</fullName>
    </recommendedName>
</protein>
<feature type="compositionally biased region" description="Polar residues" evidence="2">
    <location>
        <begin position="31"/>
        <end position="40"/>
    </location>
</feature>
<feature type="region of interest" description="Disordered" evidence="2">
    <location>
        <begin position="28"/>
        <end position="64"/>
    </location>
</feature>
<dbReference type="OrthoDB" id="5302254at2759"/>
<evidence type="ECO:0008006" key="5">
    <source>
        <dbReference type="Google" id="ProtNLM"/>
    </source>
</evidence>
<dbReference type="GO" id="GO:0005680">
    <property type="term" value="C:anaphase-promoting complex"/>
    <property type="evidence" value="ECO:0007669"/>
    <property type="project" value="InterPro"/>
</dbReference>
<evidence type="ECO:0000256" key="2">
    <source>
        <dbReference type="SAM" id="MobiDB-lite"/>
    </source>
</evidence>
<dbReference type="InParanoid" id="A0A3N4KV00"/>
<proteinExistence type="predicted"/>
<dbReference type="EMBL" id="ML119118">
    <property type="protein sequence ID" value="RPB14357.1"/>
    <property type="molecule type" value="Genomic_DNA"/>
</dbReference>
<evidence type="ECO:0000313" key="3">
    <source>
        <dbReference type="EMBL" id="RPB14357.1"/>
    </source>
</evidence>
<sequence length="64" mass="7536">MLRRKPTPIKLTTDDLILYDEFKKAQDTKSEASNSFQESLQKVPVAVDQRVRQKTREERMGVRQ</sequence>
<name>A0A3N4KV00_9PEZI</name>
<dbReference type="InterPro" id="IPR018860">
    <property type="entry name" value="APC_suCDC26"/>
</dbReference>
<keyword evidence="1" id="KW-0833">Ubl conjugation pathway</keyword>
<gene>
    <name evidence="3" type="ORF">P167DRAFT_534191</name>
</gene>
<dbReference type="Pfam" id="PF10471">
    <property type="entry name" value="ANAPC_CDC26"/>
    <property type="match status" value="1"/>
</dbReference>
<dbReference type="AlphaFoldDB" id="A0A3N4KV00"/>
<evidence type="ECO:0000256" key="1">
    <source>
        <dbReference type="ARBA" id="ARBA00022786"/>
    </source>
</evidence>
<dbReference type="GO" id="GO:0031145">
    <property type="term" value="P:anaphase-promoting complex-dependent catabolic process"/>
    <property type="evidence" value="ECO:0007669"/>
    <property type="project" value="InterPro"/>
</dbReference>
<organism evidence="3 4">
    <name type="scientific">Morchella conica CCBAS932</name>
    <dbReference type="NCBI Taxonomy" id="1392247"/>
    <lineage>
        <taxon>Eukaryota</taxon>
        <taxon>Fungi</taxon>
        <taxon>Dikarya</taxon>
        <taxon>Ascomycota</taxon>
        <taxon>Pezizomycotina</taxon>
        <taxon>Pezizomycetes</taxon>
        <taxon>Pezizales</taxon>
        <taxon>Morchellaceae</taxon>
        <taxon>Morchella</taxon>
    </lineage>
</organism>
<reference evidence="3 4" key="1">
    <citation type="journal article" date="2018" name="Nat. Ecol. Evol.">
        <title>Pezizomycetes genomes reveal the molecular basis of ectomycorrhizal truffle lifestyle.</title>
        <authorList>
            <person name="Murat C."/>
            <person name="Payen T."/>
            <person name="Noel B."/>
            <person name="Kuo A."/>
            <person name="Morin E."/>
            <person name="Chen J."/>
            <person name="Kohler A."/>
            <person name="Krizsan K."/>
            <person name="Balestrini R."/>
            <person name="Da Silva C."/>
            <person name="Montanini B."/>
            <person name="Hainaut M."/>
            <person name="Levati E."/>
            <person name="Barry K.W."/>
            <person name="Belfiori B."/>
            <person name="Cichocki N."/>
            <person name="Clum A."/>
            <person name="Dockter R.B."/>
            <person name="Fauchery L."/>
            <person name="Guy J."/>
            <person name="Iotti M."/>
            <person name="Le Tacon F."/>
            <person name="Lindquist E.A."/>
            <person name="Lipzen A."/>
            <person name="Malagnac F."/>
            <person name="Mello A."/>
            <person name="Molinier V."/>
            <person name="Miyauchi S."/>
            <person name="Poulain J."/>
            <person name="Riccioni C."/>
            <person name="Rubini A."/>
            <person name="Sitrit Y."/>
            <person name="Splivallo R."/>
            <person name="Traeger S."/>
            <person name="Wang M."/>
            <person name="Zifcakova L."/>
            <person name="Wipf D."/>
            <person name="Zambonelli A."/>
            <person name="Paolocci F."/>
            <person name="Nowrousian M."/>
            <person name="Ottonello S."/>
            <person name="Baldrian P."/>
            <person name="Spatafora J.W."/>
            <person name="Henrissat B."/>
            <person name="Nagy L.G."/>
            <person name="Aury J.M."/>
            <person name="Wincker P."/>
            <person name="Grigoriev I.V."/>
            <person name="Bonfante P."/>
            <person name="Martin F.M."/>
        </authorList>
    </citation>
    <scope>NUCLEOTIDE SEQUENCE [LARGE SCALE GENOMIC DNA]</scope>
    <source>
        <strain evidence="3 4">CCBAS932</strain>
    </source>
</reference>
<dbReference type="Proteomes" id="UP000277580">
    <property type="component" value="Unassembled WGS sequence"/>
</dbReference>
<evidence type="ECO:0000313" key="4">
    <source>
        <dbReference type="Proteomes" id="UP000277580"/>
    </source>
</evidence>
<accession>A0A3N4KV00</accession>
<keyword evidence="4" id="KW-1185">Reference proteome</keyword>
<feature type="compositionally biased region" description="Basic and acidic residues" evidence="2">
    <location>
        <begin position="49"/>
        <end position="64"/>
    </location>
</feature>